<dbReference type="FunFam" id="2.40.50.40:FF:000006">
    <property type="entry name" value="Chromobox protein homolog 7"/>
    <property type="match status" value="1"/>
</dbReference>
<dbReference type="PROSITE" id="PS50013">
    <property type="entry name" value="CHROMO_2"/>
    <property type="match status" value="1"/>
</dbReference>
<keyword evidence="3" id="KW-0805">Transcription regulation</keyword>
<evidence type="ECO:0000256" key="5">
    <source>
        <dbReference type="ARBA" id="ARBA00023242"/>
    </source>
</evidence>
<evidence type="ECO:0000256" key="4">
    <source>
        <dbReference type="ARBA" id="ARBA00023163"/>
    </source>
</evidence>
<dbReference type="GO" id="GO:0035102">
    <property type="term" value="C:PRC1 complex"/>
    <property type="evidence" value="ECO:0007669"/>
    <property type="project" value="TreeGrafter"/>
</dbReference>
<reference evidence="8 9" key="1">
    <citation type="submission" date="2020-06" db="EMBL/GenBank/DDBJ databases">
        <authorList>
            <consortium name="Wellcome Sanger Institute Data Sharing"/>
        </authorList>
    </citation>
    <scope>NUCLEOTIDE SEQUENCE [LARGE SCALE GENOMIC DNA]</scope>
</reference>
<sequence length="504" mass="54918">MELPAVGEHVFAVESIEKRRIRKGRLEYLVKWRGWSPKYNTWEPEENILDPRLLVAFQNRERQEQLTGYRKRGPKPKHLLVQLPSFARRSSVLSGLQETSLEDDKWHKATPIQPLCPPGQQYQLSSKKHHPYQPHGKEGPAEQAAGGKKKFYYQLNSKKHHHYQPDPKMYDAQRPKAKEAKVPETLPATLWKLPSALQQKWTRDKDSGCLSEVKDITMELKKLPACLEGSGEPEVSAGAKHDSAPNGISGKLKIVKNKNKNGRIVIVMSKYMENGTQAARIKSGEAADKAGQGAAAAENGPADSRKRDSVPPCGNTAGPEGTSTSGPVAGQKDQSAGVRGREELPSDRPLQLTAKLSPAPPTSGPLSHLDQQKTTGLPSKRRSSEPHEDQGGVKRFLSSRSMSAPGAVAPPPSAGDADLYGLSDSNPEEPIDLSYVRTPVPKDGRNGVSLAQTNTPAEPAAPAPTAEAAGRESFPEFKPFLGNIIITDVTANCLTVTFKEYVTV</sequence>
<dbReference type="CDD" id="cd18645">
    <property type="entry name" value="CD_Cbx4"/>
    <property type="match status" value="1"/>
</dbReference>
<dbReference type="GeneTree" id="ENSGT00940000160081"/>
<dbReference type="SMART" id="SM00298">
    <property type="entry name" value="CHROMO"/>
    <property type="match status" value="1"/>
</dbReference>
<evidence type="ECO:0000256" key="1">
    <source>
        <dbReference type="ARBA" id="ARBA00004123"/>
    </source>
</evidence>
<organism evidence="8 9">
    <name type="scientific">Denticeps clupeoides</name>
    <name type="common">denticle herring</name>
    <dbReference type="NCBI Taxonomy" id="299321"/>
    <lineage>
        <taxon>Eukaryota</taxon>
        <taxon>Metazoa</taxon>
        <taxon>Chordata</taxon>
        <taxon>Craniata</taxon>
        <taxon>Vertebrata</taxon>
        <taxon>Euteleostomi</taxon>
        <taxon>Actinopterygii</taxon>
        <taxon>Neopterygii</taxon>
        <taxon>Teleostei</taxon>
        <taxon>Clupei</taxon>
        <taxon>Clupeiformes</taxon>
        <taxon>Denticipitoidei</taxon>
        <taxon>Denticipitidae</taxon>
        <taxon>Denticeps</taxon>
    </lineage>
</organism>
<proteinExistence type="predicted"/>
<dbReference type="InterPro" id="IPR043531">
    <property type="entry name" value="CBX4"/>
</dbReference>
<dbReference type="Gene3D" id="2.40.50.40">
    <property type="match status" value="1"/>
</dbReference>
<dbReference type="GO" id="GO:0016925">
    <property type="term" value="P:protein sumoylation"/>
    <property type="evidence" value="ECO:0007669"/>
    <property type="project" value="TreeGrafter"/>
</dbReference>
<dbReference type="InterPro" id="IPR023779">
    <property type="entry name" value="Chromodomain_CS"/>
</dbReference>
<dbReference type="InterPro" id="IPR033773">
    <property type="entry name" value="CBX7_C"/>
</dbReference>
<dbReference type="InterPro" id="IPR016197">
    <property type="entry name" value="Chromo-like_dom_sf"/>
</dbReference>
<accession>A0AAY4AIQ3</accession>
<feature type="region of interest" description="Disordered" evidence="6">
    <location>
        <begin position="112"/>
        <end position="147"/>
    </location>
</feature>
<feature type="domain" description="Chromo" evidence="7">
    <location>
        <begin position="11"/>
        <end position="69"/>
    </location>
</feature>
<dbReference type="GeneID" id="114786797"/>
<evidence type="ECO:0000256" key="2">
    <source>
        <dbReference type="ARBA" id="ARBA00022491"/>
    </source>
</evidence>
<name>A0AAY4AIQ3_9TELE</name>
<gene>
    <name evidence="8" type="primary">CBX4</name>
</gene>
<keyword evidence="2" id="KW-0678">Repressor</keyword>
<protein>
    <recommendedName>
        <fullName evidence="7">Chromo domain-containing protein</fullName>
    </recommendedName>
</protein>
<keyword evidence="4" id="KW-0804">Transcription</keyword>
<dbReference type="RefSeq" id="XP_028830096.1">
    <property type="nucleotide sequence ID" value="XM_028974263.1"/>
</dbReference>
<dbReference type="PANTHER" id="PTHR46727">
    <property type="entry name" value="E3 SUMO-PROTEIN LIGASE CBX4"/>
    <property type="match status" value="1"/>
</dbReference>
<dbReference type="InterPro" id="IPR017984">
    <property type="entry name" value="Chromo_dom_subgr"/>
</dbReference>
<dbReference type="Ensembl" id="ENSDCDT00010008459.1">
    <property type="protein sequence ID" value="ENSDCDP00010008060.1"/>
    <property type="gene ID" value="ENSDCDG00010003618.1"/>
</dbReference>
<evidence type="ECO:0000313" key="8">
    <source>
        <dbReference type="Ensembl" id="ENSDCDP00010008060.1"/>
    </source>
</evidence>
<feature type="region of interest" description="Disordered" evidence="6">
    <location>
        <begin position="450"/>
        <end position="470"/>
    </location>
</feature>
<feature type="compositionally biased region" description="Low complexity" evidence="6">
    <location>
        <begin position="289"/>
        <end position="302"/>
    </location>
</feature>
<dbReference type="GO" id="GO:0061665">
    <property type="term" value="F:SUMO ligase activity"/>
    <property type="evidence" value="ECO:0007669"/>
    <property type="project" value="TreeGrafter"/>
</dbReference>
<dbReference type="AlphaFoldDB" id="A0AAY4AIQ3"/>
<dbReference type="InterPro" id="IPR000953">
    <property type="entry name" value="Chromo/chromo_shadow_dom"/>
</dbReference>
<dbReference type="GO" id="GO:0000122">
    <property type="term" value="P:negative regulation of transcription by RNA polymerase II"/>
    <property type="evidence" value="ECO:0007669"/>
    <property type="project" value="TreeGrafter"/>
</dbReference>
<evidence type="ECO:0000256" key="3">
    <source>
        <dbReference type="ARBA" id="ARBA00023015"/>
    </source>
</evidence>
<feature type="compositionally biased region" description="Basic and acidic residues" evidence="6">
    <location>
        <begin position="382"/>
        <end position="392"/>
    </location>
</feature>
<dbReference type="SUPFAM" id="SSF54160">
    <property type="entry name" value="Chromo domain-like"/>
    <property type="match status" value="1"/>
</dbReference>
<evidence type="ECO:0000259" key="7">
    <source>
        <dbReference type="PROSITE" id="PS50013"/>
    </source>
</evidence>
<keyword evidence="9" id="KW-1185">Reference proteome</keyword>
<keyword evidence="5" id="KW-0539">Nucleus</keyword>
<dbReference type="Pfam" id="PF17218">
    <property type="entry name" value="CBX7_C"/>
    <property type="match status" value="1"/>
</dbReference>
<dbReference type="Proteomes" id="UP000694580">
    <property type="component" value="Chromosome 3"/>
</dbReference>
<evidence type="ECO:0000313" key="9">
    <source>
        <dbReference type="Proteomes" id="UP000694580"/>
    </source>
</evidence>
<dbReference type="GO" id="GO:0032183">
    <property type="term" value="F:SUMO binding"/>
    <property type="evidence" value="ECO:0007669"/>
    <property type="project" value="TreeGrafter"/>
</dbReference>
<comment type="subcellular location">
    <subcellularLocation>
        <location evidence="1">Nucleus</location>
    </subcellularLocation>
</comment>
<dbReference type="PRINTS" id="PR00504">
    <property type="entry name" value="CHROMODOMAIN"/>
</dbReference>
<dbReference type="Pfam" id="PF00385">
    <property type="entry name" value="Chromo"/>
    <property type="match status" value="1"/>
</dbReference>
<reference evidence="8" key="2">
    <citation type="submission" date="2025-08" db="UniProtKB">
        <authorList>
            <consortium name="Ensembl"/>
        </authorList>
    </citation>
    <scope>IDENTIFICATION</scope>
</reference>
<evidence type="ECO:0000256" key="6">
    <source>
        <dbReference type="SAM" id="MobiDB-lite"/>
    </source>
</evidence>
<dbReference type="InterPro" id="IPR023780">
    <property type="entry name" value="Chromo_domain"/>
</dbReference>
<dbReference type="PROSITE" id="PS00598">
    <property type="entry name" value="CHROMO_1"/>
    <property type="match status" value="1"/>
</dbReference>
<feature type="region of interest" description="Disordered" evidence="6">
    <location>
        <begin position="282"/>
        <end position="431"/>
    </location>
</feature>
<feature type="compositionally biased region" description="Low complexity" evidence="6">
    <location>
        <begin position="455"/>
        <end position="468"/>
    </location>
</feature>
<dbReference type="PANTHER" id="PTHR46727:SF1">
    <property type="entry name" value="E3 SUMO-PROTEIN LIGASE CBX4"/>
    <property type="match status" value="1"/>
</dbReference>
<reference evidence="8" key="3">
    <citation type="submission" date="2025-09" db="UniProtKB">
        <authorList>
            <consortium name="Ensembl"/>
        </authorList>
    </citation>
    <scope>IDENTIFICATION</scope>
</reference>